<dbReference type="EC" id="2.3.1.47" evidence="6"/>
<evidence type="ECO:0000259" key="5">
    <source>
        <dbReference type="Pfam" id="PF00155"/>
    </source>
</evidence>
<dbReference type="PANTHER" id="PTHR13693:SF3">
    <property type="entry name" value="LD36009P"/>
    <property type="match status" value="1"/>
</dbReference>
<evidence type="ECO:0000256" key="3">
    <source>
        <dbReference type="ARBA" id="ARBA00022898"/>
    </source>
</evidence>
<dbReference type="InterPro" id="IPR050087">
    <property type="entry name" value="AON_synthase_class-II"/>
</dbReference>
<comment type="similarity">
    <text evidence="4">Belongs to the class-II pyridoxal-phosphate-dependent aminotransferase family.</text>
</comment>
<comment type="cofactor">
    <cofactor evidence="1 4">
        <name>pyridoxal 5'-phosphate</name>
        <dbReference type="ChEBI" id="CHEBI:597326"/>
    </cofactor>
</comment>
<dbReference type="GO" id="GO:0030170">
    <property type="term" value="F:pyridoxal phosphate binding"/>
    <property type="evidence" value="ECO:0007669"/>
    <property type="project" value="InterPro"/>
</dbReference>
<reference evidence="6 7" key="1">
    <citation type="submission" date="2020-08" db="EMBL/GenBank/DDBJ databases">
        <title>Genomic Encyclopedia of Type Strains, Phase IV (KMG-IV): sequencing the most valuable type-strain genomes for metagenomic binning, comparative biology and taxonomic classification.</title>
        <authorList>
            <person name="Goeker M."/>
        </authorList>
    </citation>
    <scope>NUCLEOTIDE SEQUENCE [LARGE SCALE GENOMIC DNA]</scope>
    <source>
        <strain evidence="6 7">DSM 27026</strain>
    </source>
</reference>
<dbReference type="Gene3D" id="3.40.640.10">
    <property type="entry name" value="Type I PLP-dependent aspartate aminotransferase-like (Major domain)"/>
    <property type="match status" value="1"/>
</dbReference>
<dbReference type="Pfam" id="PF00155">
    <property type="entry name" value="Aminotran_1_2"/>
    <property type="match status" value="1"/>
</dbReference>
<organism evidence="6 7">
    <name type="scientific">Acidocella aromatica</name>
    <dbReference type="NCBI Taxonomy" id="1303579"/>
    <lineage>
        <taxon>Bacteria</taxon>
        <taxon>Pseudomonadati</taxon>
        <taxon>Pseudomonadota</taxon>
        <taxon>Alphaproteobacteria</taxon>
        <taxon>Acetobacterales</taxon>
        <taxon>Acidocellaceae</taxon>
        <taxon>Acidocella</taxon>
    </lineage>
</organism>
<evidence type="ECO:0000313" key="7">
    <source>
        <dbReference type="Proteomes" id="UP000553706"/>
    </source>
</evidence>
<dbReference type="InterPro" id="IPR001917">
    <property type="entry name" value="Aminotrans_II_pyridoxalP_BS"/>
</dbReference>
<dbReference type="InterPro" id="IPR015424">
    <property type="entry name" value="PyrdxlP-dep_Trfase"/>
</dbReference>
<evidence type="ECO:0000256" key="1">
    <source>
        <dbReference type="ARBA" id="ARBA00001933"/>
    </source>
</evidence>
<dbReference type="InterPro" id="IPR004839">
    <property type="entry name" value="Aminotransferase_I/II_large"/>
</dbReference>
<evidence type="ECO:0000313" key="6">
    <source>
        <dbReference type="EMBL" id="MBB5374221.1"/>
    </source>
</evidence>
<protein>
    <submittedName>
        <fullName evidence="6">8-amino-7-oxononanoate synthase</fullName>
        <ecNumber evidence="6">2.3.1.47</ecNumber>
    </submittedName>
</protein>
<dbReference type="PROSITE" id="PS00599">
    <property type="entry name" value="AA_TRANSFER_CLASS_2"/>
    <property type="match status" value="1"/>
</dbReference>
<proteinExistence type="inferred from homology"/>
<gene>
    <name evidence="6" type="ORF">HNP71_002492</name>
</gene>
<keyword evidence="3 4" id="KW-0663">Pyridoxal phosphate</keyword>
<accession>A0A840VRL4</accession>
<dbReference type="NCBIfam" id="NF047599">
    <property type="entry name" value="SerpalmtaseBetaP"/>
    <property type="match status" value="1"/>
</dbReference>
<dbReference type="AlphaFoldDB" id="A0A840VRL4"/>
<keyword evidence="7" id="KW-1185">Reference proteome</keyword>
<dbReference type="EMBL" id="JACHFJ010000013">
    <property type="protein sequence ID" value="MBB5374221.1"/>
    <property type="molecule type" value="Genomic_DNA"/>
</dbReference>
<dbReference type="InterPro" id="IPR015422">
    <property type="entry name" value="PyrdxlP-dep_Trfase_small"/>
</dbReference>
<dbReference type="Gene3D" id="3.90.1150.10">
    <property type="entry name" value="Aspartate Aminotransferase, domain 1"/>
    <property type="match status" value="1"/>
</dbReference>
<comment type="caution">
    <text evidence="6">The sequence shown here is derived from an EMBL/GenBank/DDBJ whole genome shotgun (WGS) entry which is preliminary data.</text>
</comment>
<sequence length="414" mass="44028">MSLFTKFASLAAQYRQLEEAGANPFNVSFDSVLSPTEAVLKGQKVLLLGTNNYLGLTYDPAVIAKAVKATELYGTGTTGSRIANGSYAGHKELEQALAAYFNRKHGMVFSTGYQANLGMLSALAGKDDHLILDADSHASIYDGARLGYAQVTRFRHNSPEDLDNRLRRLKDVPGDKVIVVEGIYSMLGDTAPLKEFAAVKRSYPDTYLVVDEAHSMGVLGENGRGLAEAAGVEADVDFVVGTFSKSLGGVGGFCVSDAEGFDILRVVTRPYMFTASLPPGVIAATLEALHQLQTRPVLRRQLTENANRLYNGLAALGFTVGPEPSPVVSTVMPSPEAAFAFWARLLHGGLYTNVSLPPATPKGLALLRSSVSAAHTPAQIDHAIEMFAEAGREMGLIPAAGAKSQDEPVLAIAK</sequence>
<dbReference type="InterPro" id="IPR015421">
    <property type="entry name" value="PyrdxlP-dep_Trfase_major"/>
</dbReference>
<name>A0A840VRL4_9PROT</name>
<dbReference type="SUPFAM" id="SSF53383">
    <property type="entry name" value="PLP-dependent transferases"/>
    <property type="match status" value="1"/>
</dbReference>
<dbReference type="GO" id="GO:0008710">
    <property type="term" value="F:8-amino-7-oxononanoate synthase activity"/>
    <property type="evidence" value="ECO:0007669"/>
    <property type="project" value="UniProtKB-EC"/>
</dbReference>
<evidence type="ECO:0000256" key="2">
    <source>
        <dbReference type="ARBA" id="ARBA00022679"/>
    </source>
</evidence>
<dbReference type="RefSeq" id="WP_183267232.1">
    <property type="nucleotide sequence ID" value="NZ_JACHFJ010000013.1"/>
</dbReference>
<keyword evidence="2 6" id="KW-0808">Transferase</keyword>
<dbReference type="PANTHER" id="PTHR13693">
    <property type="entry name" value="CLASS II AMINOTRANSFERASE/8-AMINO-7-OXONONANOATE SYNTHASE"/>
    <property type="match status" value="1"/>
</dbReference>
<keyword evidence="6" id="KW-0012">Acyltransferase</keyword>
<evidence type="ECO:0000256" key="4">
    <source>
        <dbReference type="RuleBase" id="RU003693"/>
    </source>
</evidence>
<feature type="domain" description="Aminotransferase class I/classII large" evidence="5">
    <location>
        <begin position="44"/>
        <end position="385"/>
    </location>
</feature>
<dbReference type="Proteomes" id="UP000553706">
    <property type="component" value="Unassembled WGS sequence"/>
</dbReference>